<dbReference type="Pfam" id="PF15014">
    <property type="entry name" value="CLN5"/>
    <property type="match status" value="1"/>
</dbReference>
<dbReference type="AlphaFoldDB" id="A0A8T2K412"/>
<evidence type="ECO:0000256" key="8">
    <source>
        <dbReference type="ARBA" id="ARBA00045492"/>
    </source>
</evidence>
<evidence type="ECO:0000256" key="9">
    <source>
        <dbReference type="ARBA" id="ARBA00047409"/>
    </source>
</evidence>
<evidence type="ECO:0000256" key="6">
    <source>
        <dbReference type="ARBA" id="ARBA00044556"/>
    </source>
</evidence>
<dbReference type="Proteomes" id="UP000812440">
    <property type="component" value="Chromosome 2"/>
</dbReference>
<comment type="function">
    <text evidence="8">Catalyzes the synthesis of bis(monoacylglycero)phosphate (BMP) via transacylation of 2 molecules of lysophosphatidylglycerol (LPG). BMP also known as lysobisphosphatidic acid plays a key role in the formation of intraluminal vesicles and in maintaining intracellular cholesterol homeostasis. Can use only LPG as the exclusive lysophospholipid acyl donor for base exchange and displays BMP synthase activity towards various LPGs (LPG 14:0, LPG 16:0, LPG 18:0, LPG 18:1) with a higher preference for longer chain lengths. Plays a role in influencing the retrograde trafficking of lysosomal sorting receptors SORT1 and IGF2R from the endosomes to the trans-Golgi network by controlling the recruitment of retromer complex to the endosomal membrane. Regulates the localization and activation of RAB7A which is required to recruit the retromer complex to the endosomal membrane.</text>
</comment>
<name>A0A8T2K412_9PIPI</name>
<sequence>MKNEDVIEVFRLQAPVWEFKYGNLLGHFKIMHDAIGFRSTLTGKNYTTEWYELFQLGNCTFPHLRPNMKEPFWCNQGAACFFEGIDDDHWKSNGTLVPIATVSGSMFNSLAKWIKEDNNTGIYYQSWNVKASPELNSSMWFESYDCASFILRAYQKLFELGASFNRKIQTNYTRLLLYSGEPTYLGNATTIFDQLGNESLASYIRKFYYFYRPHQSWKELALSLVEIYYKVVFEKSFYFFYNFEYWFLPMKPPYIKIVYDEIPLPS</sequence>
<evidence type="ECO:0000256" key="2">
    <source>
        <dbReference type="ARBA" id="ARBA00023180"/>
    </source>
</evidence>
<comment type="catalytic activity">
    <reaction evidence="14">
        <text>2 1-octadecanoyl-sn-glycero-3-phospho-(1'-sn-glycerol) = 1-octadecanoyl-sn-glycero-3-phospho-(3'-octadecanoyl-1'-sn-glycerol) + sn-glycero-3-phospho-(1'-sn-glycerol)</text>
        <dbReference type="Rhea" id="RHEA:77603"/>
        <dbReference type="ChEBI" id="CHEBI:64717"/>
        <dbReference type="ChEBI" id="CHEBI:72827"/>
        <dbReference type="ChEBI" id="CHEBI:232638"/>
    </reaction>
    <physiologicalReaction direction="left-to-right" evidence="14">
        <dbReference type="Rhea" id="RHEA:77604"/>
    </physiologicalReaction>
</comment>
<organism evidence="15 16">
    <name type="scientific">Hymenochirus boettgeri</name>
    <name type="common">Congo dwarf clawed frog</name>
    <dbReference type="NCBI Taxonomy" id="247094"/>
    <lineage>
        <taxon>Eukaryota</taxon>
        <taxon>Metazoa</taxon>
        <taxon>Chordata</taxon>
        <taxon>Craniata</taxon>
        <taxon>Vertebrata</taxon>
        <taxon>Euteleostomi</taxon>
        <taxon>Amphibia</taxon>
        <taxon>Batrachia</taxon>
        <taxon>Anura</taxon>
        <taxon>Pipoidea</taxon>
        <taxon>Pipidae</taxon>
        <taxon>Pipinae</taxon>
        <taxon>Hymenochirus</taxon>
    </lineage>
</organism>
<evidence type="ECO:0000256" key="3">
    <source>
        <dbReference type="ARBA" id="ARBA00044494"/>
    </source>
</evidence>
<dbReference type="OrthoDB" id="10005881at2759"/>
<proteinExistence type="inferred from homology"/>
<keyword evidence="2" id="KW-0325">Glycoprotein</keyword>
<evidence type="ECO:0000256" key="4">
    <source>
        <dbReference type="ARBA" id="ARBA00044532"/>
    </source>
</evidence>
<evidence type="ECO:0000256" key="13">
    <source>
        <dbReference type="ARBA" id="ARBA00051553"/>
    </source>
</evidence>
<comment type="catalytic activity">
    <reaction evidence="11">
        <text>2 1-(9Z-octadecenoyl)-sn-glycero-3-phospho-(1'-sn-glycerol) = 1-(9Z-octadecenoyl)-sn-glycero-3-phospho-(3'-(9Z-octadecenoyl)-1'-sn-glycerol) + sn-glycero-3-phospho-(1'-sn-glycerol)</text>
        <dbReference type="Rhea" id="RHEA:77599"/>
        <dbReference type="ChEBI" id="CHEBI:64717"/>
        <dbReference type="ChEBI" id="CHEBI:72828"/>
        <dbReference type="ChEBI" id="CHEBI:232637"/>
    </reaction>
    <physiologicalReaction direction="left-to-right" evidence="11">
        <dbReference type="Rhea" id="RHEA:77600"/>
    </physiologicalReaction>
</comment>
<dbReference type="EMBL" id="JAACNH010000002">
    <property type="protein sequence ID" value="KAG8452235.1"/>
    <property type="molecule type" value="Genomic_DNA"/>
</dbReference>
<reference evidence="15" key="1">
    <citation type="thesis" date="2020" institute="ProQuest LLC" country="789 East Eisenhower Parkway, Ann Arbor, MI, USA">
        <title>Comparative Genomics and Chromosome Evolution.</title>
        <authorList>
            <person name="Mudd A.B."/>
        </authorList>
    </citation>
    <scope>NUCLEOTIDE SEQUENCE</scope>
    <source>
        <strain evidence="15">Female2</strain>
        <tissue evidence="15">Blood</tissue>
    </source>
</reference>
<dbReference type="GO" id="GO:0005765">
    <property type="term" value="C:lysosomal membrane"/>
    <property type="evidence" value="ECO:0007669"/>
    <property type="project" value="TreeGrafter"/>
</dbReference>
<gene>
    <name evidence="15" type="ORF">GDO86_004147</name>
</gene>
<evidence type="ECO:0000256" key="11">
    <source>
        <dbReference type="ARBA" id="ARBA00051022"/>
    </source>
</evidence>
<comment type="function">
    <text evidence="3">Exhibits palmitoyl protein thioesterase (S-depalmitoylation) activity in vitro and most likely plays a role in protein S-depalmitoylation.</text>
</comment>
<dbReference type="GO" id="GO:0008474">
    <property type="term" value="F:palmitoyl-(protein) hydrolase activity"/>
    <property type="evidence" value="ECO:0007669"/>
    <property type="project" value="UniProtKB-EC"/>
</dbReference>
<comment type="catalytic activity">
    <reaction evidence="9">
        <text>S-hexadecanoyl-L-cysteinyl-[protein] + H2O = L-cysteinyl-[protein] + hexadecanoate + H(+)</text>
        <dbReference type="Rhea" id="RHEA:19233"/>
        <dbReference type="Rhea" id="RHEA-COMP:10131"/>
        <dbReference type="Rhea" id="RHEA-COMP:11032"/>
        <dbReference type="ChEBI" id="CHEBI:7896"/>
        <dbReference type="ChEBI" id="CHEBI:15377"/>
        <dbReference type="ChEBI" id="CHEBI:15378"/>
        <dbReference type="ChEBI" id="CHEBI:29950"/>
        <dbReference type="ChEBI" id="CHEBI:74151"/>
        <dbReference type="EC" id="3.1.2.22"/>
    </reaction>
    <physiologicalReaction direction="left-to-right" evidence="9">
        <dbReference type="Rhea" id="RHEA:19234"/>
    </physiologicalReaction>
</comment>
<accession>A0A8T2K412</accession>
<evidence type="ECO:0000256" key="1">
    <source>
        <dbReference type="ARBA" id="ARBA00007028"/>
    </source>
</evidence>
<comment type="catalytic activity">
    <reaction evidence="10">
        <text>2 1-tetradecanoyl-sn-glycero-3-phospho-(1'-sn-glycerol) = 1-tetradecanoyl-sn-glycero-3-phospho-(3'-tetradecanoyl-1'-sn-glycerol) + sn-glycero-3-phospho-(1'-sn-glycerol)</text>
        <dbReference type="Rhea" id="RHEA:77611"/>
        <dbReference type="ChEBI" id="CHEBI:64717"/>
        <dbReference type="ChEBI" id="CHEBI:72826"/>
        <dbReference type="ChEBI" id="CHEBI:232640"/>
    </reaction>
    <physiologicalReaction direction="left-to-right" evidence="10">
        <dbReference type="Rhea" id="RHEA:77612"/>
    </physiologicalReaction>
</comment>
<evidence type="ECO:0000313" key="15">
    <source>
        <dbReference type="EMBL" id="KAG8452235.1"/>
    </source>
</evidence>
<evidence type="ECO:0000256" key="14">
    <source>
        <dbReference type="ARBA" id="ARBA00051789"/>
    </source>
</evidence>
<protein>
    <recommendedName>
        <fullName evidence="4">Bis(monoacylglycero)phosphate synthase CLN5</fullName>
    </recommendedName>
    <alternativeName>
        <fullName evidence="5">Ceroid-lipofuscinosis neuronal protein 5</fullName>
    </alternativeName>
    <alternativeName>
        <fullName evidence="7">Palmitoyl protein thioesterase CLN5</fullName>
    </alternativeName>
    <alternativeName>
        <fullName evidence="6">S-depalmitoylase CLN5</fullName>
    </alternativeName>
</protein>
<dbReference type="PANTHER" id="PTHR15380">
    <property type="entry name" value="CEROID-LIPOFUSCINOSIS, NEURONAL 5"/>
    <property type="match status" value="1"/>
</dbReference>
<dbReference type="GO" id="GO:0016798">
    <property type="term" value="F:hydrolase activity, acting on glycosyl bonds"/>
    <property type="evidence" value="ECO:0007669"/>
    <property type="project" value="TreeGrafter"/>
</dbReference>
<evidence type="ECO:0000256" key="5">
    <source>
        <dbReference type="ARBA" id="ARBA00044547"/>
    </source>
</evidence>
<evidence type="ECO:0000256" key="12">
    <source>
        <dbReference type="ARBA" id="ARBA00051183"/>
    </source>
</evidence>
<evidence type="ECO:0000256" key="7">
    <source>
        <dbReference type="ARBA" id="ARBA00044557"/>
    </source>
</evidence>
<dbReference type="GO" id="GO:0007040">
    <property type="term" value="P:lysosome organization"/>
    <property type="evidence" value="ECO:0007669"/>
    <property type="project" value="TreeGrafter"/>
</dbReference>
<evidence type="ECO:0000313" key="16">
    <source>
        <dbReference type="Proteomes" id="UP000812440"/>
    </source>
</evidence>
<dbReference type="InterPro" id="IPR026138">
    <property type="entry name" value="CLN5"/>
</dbReference>
<evidence type="ECO:0000256" key="10">
    <source>
        <dbReference type="ARBA" id="ARBA00050455"/>
    </source>
</evidence>
<comment type="similarity">
    <text evidence="1">Belongs to the CLN5 family.</text>
</comment>
<dbReference type="PANTHER" id="PTHR15380:SF2">
    <property type="entry name" value="CEROID-LIPOFUSCINOSIS NEURONAL PROTEIN 5"/>
    <property type="match status" value="1"/>
</dbReference>
<comment type="catalytic activity">
    <reaction evidence="13">
        <text>2 1-acyl-sn-glycero-3-phospho-(1'-sn-glycerol) = 1-acyl-sn-glycero-3-phospho-(3'-acyl-sn-1'-glycerol) + sn-glycero-3-phospho-(1'-sn-glycerol)</text>
        <dbReference type="Rhea" id="RHEA:77619"/>
        <dbReference type="ChEBI" id="CHEBI:64717"/>
        <dbReference type="ChEBI" id="CHEBI:64840"/>
        <dbReference type="ChEBI" id="CHEBI:232628"/>
    </reaction>
    <physiologicalReaction direction="left-to-right" evidence="13">
        <dbReference type="Rhea" id="RHEA:77620"/>
    </physiologicalReaction>
</comment>
<keyword evidence="16" id="KW-1185">Reference proteome</keyword>
<comment type="catalytic activity">
    <reaction evidence="12">
        <text>2 1-hexadecanoyl-sn-glycero-3-phospho-(1'-sn-glycerol) = 1-hexadecanoyl-sn-glycero-3-phospho-(3'-hexadecanoyl-1'-sn-glycerol) + sn-glycero-3-phospho-(1'-sn-glycerol)</text>
        <dbReference type="Rhea" id="RHEA:77607"/>
        <dbReference type="ChEBI" id="CHEBI:64717"/>
        <dbReference type="ChEBI" id="CHEBI:75158"/>
        <dbReference type="ChEBI" id="CHEBI:232639"/>
    </reaction>
    <physiologicalReaction direction="left-to-right" evidence="12">
        <dbReference type="Rhea" id="RHEA:77608"/>
    </physiologicalReaction>
</comment>
<comment type="caution">
    <text evidence="15">The sequence shown here is derived from an EMBL/GenBank/DDBJ whole genome shotgun (WGS) entry which is preliminary data.</text>
</comment>